<protein>
    <submittedName>
        <fullName evidence="1">Uncharacterized protein</fullName>
    </submittedName>
</protein>
<reference evidence="1 2" key="1">
    <citation type="journal article" date="2014" name="Agronomy (Basel)">
        <title>A Draft Genome Sequence for Ensete ventricosum, the Drought-Tolerant Tree Against Hunger.</title>
        <authorList>
            <person name="Harrison J."/>
            <person name="Moore K.A."/>
            <person name="Paszkiewicz K."/>
            <person name="Jones T."/>
            <person name="Grant M."/>
            <person name="Ambacheew D."/>
            <person name="Muzemil S."/>
            <person name="Studholme D.J."/>
        </authorList>
    </citation>
    <scope>NUCLEOTIDE SEQUENCE [LARGE SCALE GENOMIC DNA]</scope>
</reference>
<accession>A0A426YGZ6</accession>
<evidence type="ECO:0000313" key="2">
    <source>
        <dbReference type="Proteomes" id="UP000287651"/>
    </source>
</evidence>
<sequence length="107" mass="11575">MNTSKIDYLVLLTLVEVFYLVAQSLLAVAKSGVACPYDNPGRSNVGLAFASGVLIDSSHLIRKSVAARATQQRVSQVRGAVGCFFPYSDSGVRKMEYTIAELICDNK</sequence>
<proteinExistence type="predicted"/>
<comment type="caution">
    <text evidence="1">The sequence shown here is derived from an EMBL/GenBank/DDBJ whole genome shotgun (WGS) entry which is preliminary data.</text>
</comment>
<gene>
    <name evidence="1" type="ORF">B296_00005636</name>
</gene>
<name>A0A426YGZ6_ENSVE</name>
<organism evidence="1 2">
    <name type="scientific">Ensete ventricosum</name>
    <name type="common">Abyssinian banana</name>
    <name type="synonym">Musa ensete</name>
    <dbReference type="NCBI Taxonomy" id="4639"/>
    <lineage>
        <taxon>Eukaryota</taxon>
        <taxon>Viridiplantae</taxon>
        <taxon>Streptophyta</taxon>
        <taxon>Embryophyta</taxon>
        <taxon>Tracheophyta</taxon>
        <taxon>Spermatophyta</taxon>
        <taxon>Magnoliopsida</taxon>
        <taxon>Liliopsida</taxon>
        <taxon>Zingiberales</taxon>
        <taxon>Musaceae</taxon>
        <taxon>Ensete</taxon>
    </lineage>
</organism>
<dbReference type="Proteomes" id="UP000287651">
    <property type="component" value="Unassembled WGS sequence"/>
</dbReference>
<evidence type="ECO:0000313" key="1">
    <source>
        <dbReference type="EMBL" id="RRT51022.1"/>
    </source>
</evidence>
<dbReference type="EMBL" id="AMZH03012437">
    <property type="protein sequence ID" value="RRT51022.1"/>
    <property type="molecule type" value="Genomic_DNA"/>
</dbReference>
<dbReference type="AlphaFoldDB" id="A0A426YGZ6"/>